<protein>
    <submittedName>
        <fullName evidence="2">Uncharacterized protein</fullName>
    </submittedName>
</protein>
<name>A0ABM7WFE5_9ACTN</name>
<organism evidence="2 3">
    <name type="scientific">Raoultibacter timonensis</name>
    <dbReference type="NCBI Taxonomy" id="1907662"/>
    <lineage>
        <taxon>Bacteria</taxon>
        <taxon>Bacillati</taxon>
        <taxon>Actinomycetota</taxon>
        <taxon>Coriobacteriia</taxon>
        <taxon>Eggerthellales</taxon>
        <taxon>Eggerthellaceae</taxon>
        <taxon>Raoultibacter</taxon>
    </lineage>
</organism>
<evidence type="ECO:0000256" key="1">
    <source>
        <dbReference type="SAM" id="MobiDB-lite"/>
    </source>
</evidence>
<sequence length="403" mass="41530">MPDSGDDAAMASVNAAIEILRLAMLHGRGRRRGGGRGGSGGAERAAEAESALAQAYDDMEDRRVSPDFESGDPGNVVFGVETVEWDPSCEIVADNLEELGVPFSKTIEGETAWFEISGENAFAARALLDGLCEHVRAFDYDRILNYEGLVDPDAPAPSARAAAGPAAPIPAPVAGKAESLRVEIRESASDPGCGLIAKELDARGVPYARSVADGVAAFEVPRSSAAAAKAAIDSVREGVYEYGHASINGYADLAAAAAPKAAPAAAGAAEAVWKGVCSTPEEAALVHAALAAHGIEHYGQTDPETGAEEIFIAQSELDAKGYRIPRAIREMPGMPEKLASQGRTAQASGAPQPIPGAGSQGRGSDARSRAAGKLDCDLAAARAQAAAQAKDRAVPKITHTRKV</sequence>
<gene>
    <name evidence="2" type="ORF">CE91St30_01710</name>
</gene>
<evidence type="ECO:0000313" key="2">
    <source>
        <dbReference type="EMBL" id="BDE94838.1"/>
    </source>
</evidence>
<feature type="region of interest" description="Disordered" evidence="1">
    <location>
        <begin position="30"/>
        <end position="50"/>
    </location>
</feature>
<reference evidence="2 3" key="1">
    <citation type="submission" date="2022-01" db="EMBL/GenBank/DDBJ databases">
        <title>Novel bile acid biosynthetic pathways are enriched in the microbiome of centenarians.</title>
        <authorList>
            <person name="Sato Y."/>
            <person name="Atarashi K."/>
            <person name="Plichta R.D."/>
            <person name="Arai Y."/>
            <person name="Sasajima S."/>
            <person name="Kearney M.S."/>
            <person name="Suda W."/>
            <person name="Takeshita K."/>
            <person name="Sasaki T."/>
            <person name="Okamoto S."/>
            <person name="Skelly N.A."/>
            <person name="Okamura Y."/>
            <person name="Vlamakis H."/>
            <person name="Li Y."/>
            <person name="Tanoue T."/>
            <person name="Takei H."/>
            <person name="Nittono H."/>
            <person name="Narushima S."/>
            <person name="Irie J."/>
            <person name="Itoh H."/>
            <person name="Moriya K."/>
            <person name="Sugiura Y."/>
            <person name="Suematsu M."/>
            <person name="Moritoki N."/>
            <person name="Shibata S."/>
            <person name="Littman R.D."/>
            <person name="Fischbach A.M."/>
            <person name="Uwamino Y."/>
            <person name="Inoue T."/>
            <person name="Honda A."/>
            <person name="Hattori M."/>
            <person name="Murai T."/>
            <person name="Xavier J.R."/>
            <person name="Hirose N."/>
            <person name="Honda K."/>
        </authorList>
    </citation>
    <scope>NUCLEOTIDE SEQUENCE [LARGE SCALE GENOMIC DNA]</scope>
    <source>
        <strain evidence="2 3">CE91-St30</strain>
    </source>
</reference>
<evidence type="ECO:0000313" key="3">
    <source>
        <dbReference type="Proteomes" id="UP001320544"/>
    </source>
</evidence>
<dbReference type="EMBL" id="AP025564">
    <property type="protein sequence ID" value="BDE94838.1"/>
    <property type="molecule type" value="Genomic_DNA"/>
</dbReference>
<accession>A0ABM7WFE5</accession>
<keyword evidence="3" id="KW-1185">Reference proteome</keyword>
<proteinExistence type="predicted"/>
<dbReference type="Proteomes" id="UP001320544">
    <property type="component" value="Chromosome"/>
</dbReference>
<dbReference type="RefSeq" id="WP_244411365.1">
    <property type="nucleotide sequence ID" value="NZ_AP025564.1"/>
</dbReference>
<feature type="region of interest" description="Disordered" evidence="1">
    <location>
        <begin position="337"/>
        <end position="372"/>
    </location>
</feature>